<dbReference type="Gene3D" id="3.30.70.1320">
    <property type="entry name" value="Multidrug efflux transporter AcrB pore domain like"/>
    <property type="match status" value="1"/>
</dbReference>
<feature type="transmembrane region" description="Helical" evidence="2">
    <location>
        <begin position="521"/>
        <end position="539"/>
    </location>
</feature>
<feature type="transmembrane region" description="Helical" evidence="2">
    <location>
        <begin position="385"/>
        <end position="409"/>
    </location>
</feature>
<feature type="transmembrane region" description="Helical" evidence="2">
    <location>
        <begin position="333"/>
        <end position="352"/>
    </location>
</feature>
<dbReference type="SUPFAM" id="SSF82866">
    <property type="entry name" value="Multidrug efflux transporter AcrB transmembrane domain"/>
    <property type="match status" value="2"/>
</dbReference>
<feature type="transmembrane region" description="Helical" evidence="2">
    <location>
        <begin position="905"/>
        <end position="927"/>
    </location>
</feature>
<keyword evidence="2" id="KW-0812">Transmembrane</keyword>
<dbReference type="SUPFAM" id="SSF82693">
    <property type="entry name" value="Multidrug efflux transporter AcrB pore domain, PN1, PN2, PC1 and PC2 subdomains"/>
    <property type="match status" value="3"/>
</dbReference>
<comment type="caution">
    <text evidence="3">The sequence shown here is derived from an EMBL/GenBank/DDBJ whole genome shotgun (WGS) entry which is preliminary data.</text>
</comment>
<accession>A0ABX3ZLM6</accession>
<dbReference type="EMBL" id="NHNT01000001">
    <property type="protein sequence ID" value="OUZ40678.1"/>
    <property type="molecule type" value="Genomic_DNA"/>
</dbReference>
<feature type="transmembrane region" description="Helical" evidence="2">
    <location>
        <begin position="880"/>
        <end position="899"/>
    </location>
</feature>
<dbReference type="SUPFAM" id="SSF82714">
    <property type="entry name" value="Multidrug efflux transporter AcrB TolC docking domain, DN and DC subdomains"/>
    <property type="match status" value="2"/>
</dbReference>
<keyword evidence="4" id="KW-1185">Reference proteome</keyword>
<protein>
    <submittedName>
        <fullName evidence="3">MFS transporter</fullName>
    </submittedName>
</protein>
<dbReference type="InterPro" id="IPR001036">
    <property type="entry name" value="Acrflvin-R"/>
</dbReference>
<feature type="transmembrane region" description="Helical" evidence="2">
    <location>
        <begin position="985"/>
        <end position="1009"/>
    </location>
</feature>
<dbReference type="InterPro" id="IPR027463">
    <property type="entry name" value="AcrB_DN_DC_subdom"/>
</dbReference>
<keyword evidence="2" id="KW-0472">Membrane</keyword>
<evidence type="ECO:0000313" key="4">
    <source>
        <dbReference type="Proteomes" id="UP000196594"/>
    </source>
</evidence>
<dbReference type="Proteomes" id="UP000196594">
    <property type="component" value="Unassembled WGS sequence"/>
</dbReference>
<dbReference type="Pfam" id="PF00873">
    <property type="entry name" value="ACR_tran"/>
    <property type="match status" value="1"/>
</dbReference>
<dbReference type="Gene3D" id="3.30.70.1440">
    <property type="entry name" value="Multidrug efflux transporter AcrB pore domain"/>
    <property type="match status" value="1"/>
</dbReference>
<feature type="transmembrane region" description="Helical" evidence="2">
    <location>
        <begin position="359"/>
        <end position="379"/>
    </location>
</feature>
<keyword evidence="2" id="KW-1133">Transmembrane helix</keyword>
<dbReference type="PANTHER" id="PTHR32063">
    <property type="match status" value="1"/>
</dbReference>
<feature type="transmembrane region" description="Helical" evidence="2">
    <location>
        <begin position="12"/>
        <end position="30"/>
    </location>
</feature>
<sequence length="1015" mass="110679">MNISRFSIKRPVFTIVSMIFVLILGAVSLFKIPVTLIPDLNPPIGVVVTSYPGASPIEVNEKVTKPLEASLATLPGIKRVQSTSLESSNLIILEFDWSTSMDDVQTDILQRIDLVPLPEDAGKPSFLKFDPSQFPVIQLALAAENEEVDIRQIAESLEQELQRTEGVASVTVSGEIVEEVQIELDARKLEQNNLTQNDVMQIIQASNISMPGAELSTNENQLLTTRVVSLFTTPEEIANVALSVNPLTGEAIKVKDIATVERKEQETNTITRANDQQAVLISVLQESGANTASVSETFQKELGQLLDEPQYDGVEATILFDQGDYVRLAIGNISSSLIFGGLFAMLVLFVFLSGIKSPLIIGIAIPYSVIVTFVLMFFADFSLNIMTLGALALGIGMLVDNAIVVIENIERHLELGENPKEAAVNGTKEVALAITASTVTTIAVFVPVIFISGLIGQIFVEFALTISFSLIASLFVALTVVPMLASRFLRTKPSNAVKKRQDSWLYRNYTKILKWGLSRRALILSITIVLVGISGFMVYKTGTEFLPPTDEGFVSLSVELPNSATVEKTEQIVSEIEEMAKQYEEVDVVVSLIGGNQQSLSRGTSEQNEGEISVKLVELSERDRSIFEFVELFEKQVQQQIGERAEVNFSLSSSSGSTPNSLTFRLTDSNESQLKETVASIQQRIAKIDSVNEVTTDLDDVQEEIQIEVNRDNALQYGLMPAQIAQTVNMMTRGAFTTQIIAEDGEVLGVYTGFGKAYREDVEALKTMKLRTNAGVFVELQQLATVEIKETQTAIRRSDQASAVAVFVKYNTSESLSGISKKVDNAIEEEGIPATSKVVFGGDRELFDSAKQDMILAILLAVILIYLVMGAQFESFKLPFVMMFSVPLTVIGVAISLFVTNTLLGVTAIIGILILVGIVVNNGIVLIDYINQKRQLGLNITEAIIMGAQDRMRPILMTALTTILGLVPLALGIGEGTEMNQPMAIVVIGGLVSSTVLTLFIVPIIYSLIEKEAKE</sequence>
<keyword evidence="1" id="KW-0175">Coiled coil</keyword>
<dbReference type="Gene3D" id="3.30.70.1430">
    <property type="entry name" value="Multidrug efflux transporter AcrB pore domain"/>
    <property type="match status" value="2"/>
</dbReference>
<feature type="transmembrane region" description="Helical" evidence="2">
    <location>
        <begin position="955"/>
        <end position="973"/>
    </location>
</feature>
<proteinExistence type="predicted"/>
<dbReference type="PRINTS" id="PR00702">
    <property type="entry name" value="ACRIFLAVINRP"/>
</dbReference>
<feature type="transmembrane region" description="Helical" evidence="2">
    <location>
        <begin position="462"/>
        <end position="485"/>
    </location>
</feature>
<gene>
    <name evidence="3" type="ORF">CBM15_02070</name>
</gene>
<feature type="transmembrane region" description="Helical" evidence="2">
    <location>
        <begin position="430"/>
        <end position="456"/>
    </location>
</feature>
<dbReference type="Gene3D" id="1.20.1640.10">
    <property type="entry name" value="Multidrug efflux transporter AcrB transmembrane domain"/>
    <property type="match status" value="2"/>
</dbReference>
<evidence type="ECO:0000256" key="1">
    <source>
        <dbReference type="SAM" id="Coils"/>
    </source>
</evidence>
<evidence type="ECO:0000256" key="2">
    <source>
        <dbReference type="SAM" id="Phobius"/>
    </source>
</evidence>
<reference evidence="3 4" key="1">
    <citation type="journal article" date="2017" name="Int. J. Syst. Evol. Microbiol.">
        <title>Solibacillus kalamii sp. nov., isolated from a high-efficiency particulate arrestance filter system used in the International Space Station.</title>
        <authorList>
            <person name="Checinska Sielaff A."/>
            <person name="Kumar R.M."/>
            <person name="Pal D."/>
            <person name="Mayilraj S."/>
            <person name="Venkateswaran K."/>
        </authorList>
    </citation>
    <scope>NUCLEOTIDE SEQUENCE [LARGE SCALE GENOMIC DNA]</scope>
    <source>
        <strain evidence="3 4">ISSFR-015</strain>
    </source>
</reference>
<dbReference type="RefSeq" id="WP_087615542.1">
    <property type="nucleotide sequence ID" value="NZ_JAFBEY010000002.1"/>
</dbReference>
<evidence type="ECO:0000313" key="3">
    <source>
        <dbReference type="EMBL" id="OUZ40678.1"/>
    </source>
</evidence>
<name>A0ABX3ZLM6_9BACL</name>
<dbReference type="PANTHER" id="PTHR32063:SF0">
    <property type="entry name" value="SWARMING MOTILITY PROTEIN SWRC"/>
    <property type="match status" value="1"/>
</dbReference>
<feature type="transmembrane region" description="Helical" evidence="2">
    <location>
        <begin position="854"/>
        <end position="873"/>
    </location>
</feature>
<organism evidence="3 4">
    <name type="scientific">Solibacillus kalamii</name>
    <dbReference type="NCBI Taxonomy" id="1748298"/>
    <lineage>
        <taxon>Bacteria</taxon>
        <taxon>Bacillati</taxon>
        <taxon>Bacillota</taxon>
        <taxon>Bacilli</taxon>
        <taxon>Bacillales</taxon>
        <taxon>Caryophanaceae</taxon>
        <taxon>Solibacillus</taxon>
    </lineage>
</organism>
<feature type="coiled-coil region" evidence="1">
    <location>
        <begin position="140"/>
        <end position="197"/>
    </location>
</feature>
<dbReference type="Gene3D" id="3.30.2090.10">
    <property type="entry name" value="Multidrug efflux transporter AcrB TolC docking domain, DN and DC subdomains"/>
    <property type="match status" value="2"/>
</dbReference>